<name>A0ABQ3EXS8_9ACTN</name>
<reference evidence="2" key="1">
    <citation type="journal article" date="2019" name="Int. J. Syst. Evol. Microbiol.">
        <title>The Global Catalogue of Microorganisms (GCM) 10K type strain sequencing project: providing services to taxonomists for standard genome sequencing and annotation.</title>
        <authorList>
            <consortium name="The Broad Institute Genomics Platform"/>
            <consortium name="The Broad Institute Genome Sequencing Center for Infectious Disease"/>
            <person name="Wu L."/>
            <person name="Ma J."/>
        </authorList>
    </citation>
    <scope>NUCLEOTIDE SEQUENCE [LARGE SCALE GENOMIC DNA]</scope>
    <source>
        <strain evidence="2">JCM 4738</strain>
    </source>
</reference>
<keyword evidence="2" id="KW-1185">Reference proteome</keyword>
<sequence>MSVWRIDGAARAAGYVIPALAGAKARAVRLGMRGAEFRHRDGFQTTDYALSDLAGGTSQNRRFAELPAVSQANPDFSPQ</sequence>
<evidence type="ECO:0000313" key="1">
    <source>
        <dbReference type="EMBL" id="GHB59472.1"/>
    </source>
</evidence>
<evidence type="ECO:0000313" key="2">
    <source>
        <dbReference type="Proteomes" id="UP000642673"/>
    </source>
</evidence>
<comment type="caution">
    <text evidence="1">The sequence shown here is derived from an EMBL/GenBank/DDBJ whole genome shotgun (WGS) entry which is preliminary data.</text>
</comment>
<protein>
    <submittedName>
        <fullName evidence="1">Uncharacterized protein</fullName>
    </submittedName>
</protein>
<proteinExistence type="predicted"/>
<accession>A0ABQ3EXS8</accession>
<dbReference type="Proteomes" id="UP000642673">
    <property type="component" value="Unassembled WGS sequence"/>
</dbReference>
<organism evidence="1 2">
    <name type="scientific">Streptomyces cirratus</name>
    <dbReference type="NCBI Taxonomy" id="68187"/>
    <lineage>
        <taxon>Bacteria</taxon>
        <taxon>Bacillati</taxon>
        <taxon>Actinomycetota</taxon>
        <taxon>Actinomycetes</taxon>
        <taxon>Kitasatosporales</taxon>
        <taxon>Streptomycetaceae</taxon>
        <taxon>Streptomyces</taxon>
    </lineage>
</organism>
<dbReference type="EMBL" id="BMVP01000005">
    <property type="protein sequence ID" value="GHB59472.1"/>
    <property type="molecule type" value="Genomic_DNA"/>
</dbReference>
<gene>
    <name evidence="1" type="ORF">GCM10010347_31780</name>
</gene>